<evidence type="ECO:0000313" key="3">
    <source>
        <dbReference type="Proteomes" id="UP000615760"/>
    </source>
</evidence>
<sequence length="187" mass="22006">MDTDSLDIKNSISQQRTVFNRDLDDKVWYYIYYASFILSLLIVVIMSSVKLITEDISIFNVVAIIIAIIFGFLIFYALKNNNHLVSIKGIDISQNKKLVMKSAKELGWYIESNRKSHSILSKPMSWRNNHWGRDMVIFYENKCIYFNCITPTRAFIGNSPFNWFGNRSEEEKFTHVLLDNIYKTYKQ</sequence>
<protein>
    <recommendedName>
        <fullName evidence="4">YcxB family protein</fullName>
    </recommendedName>
</protein>
<accession>A0ABQ1JZZ1</accession>
<keyword evidence="1" id="KW-0812">Transmembrane</keyword>
<comment type="caution">
    <text evidence="2">The sequence shown here is derived from an EMBL/GenBank/DDBJ whole genome shotgun (WGS) entry which is preliminary data.</text>
</comment>
<gene>
    <name evidence="2" type="ORF">GCM10007424_20110</name>
</gene>
<organism evidence="2 3">
    <name type="scientific">Flavobacterium suaedae</name>
    <dbReference type="NCBI Taxonomy" id="1767027"/>
    <lineage>
        <taxon>Bacteria</taxon>
        <taxon>Pseudomonadati</taxon>
        <taxon>Bacteroidota</taxon>
        <taxon>Flavobacteriia</taxon>
        <taxon>Flavobacteriales</taxon>
        <taxon>Flavobacteriaceae</taxon>
        <taxon>Flavobacterium</taxon>
    </lineage>
</organism>
<dbReference type="EMBL" id="BMJE01000005">
    <property type="protein sequence ID" value="GGB79951.1"/>
    <property type="molecule type" value="Genomic_DNA"/>
</dbReference>
<feature type="transmembrane region" description="Helical" evidence="1">
    <location>
        <begin position="27"/>
        <end position="46"/>
    </location>
</feature>
<proteinExistence type="predicted"/>
<evidence type="ECO:0000256" key="1">
    <source>
        <dbReference type="SAM" id="Phobius"/>
    </source>
</evidence>
<name>A0ABQ1JZZ1_9FLAO</name>
<evidence type="ECO:0008006" key="4">
    <source>
        <dbReference type="Google" id="ProtNLM"/>
    </source>
</evidence>
<dbReference type="Proteomes" id="UP000615760">
    <property type="component" value="Unassembled WGS sequence"/>
</dbReference>
<keyword evidence="1" id="KW-0472">Membrane</keyword>
<feature type="transmembrane region" description="Helical" evidence="1">
    <location>
        <begin position="58"/>
        <end position="78"/>
    </location>
</feature>
<reference evidence="3" key="1">
    <citation type="journal article" date="2019" name="Int. J. Syst. Evol. Microbiol.">
        <title>The Global Catalogue of Microorganisms (GCM) 10K type strain sequencing project: providing services to taxonomists for standard genome sequencing and annotation.</title>
        <authorList>
            <consortium name="The Broad Institute Genomics Platform"/>
            <consortium name="The Broad Institute Genome Sequencing Center for Infectious Disease"/>
            <person name="Wu L."/>
            <person name="Ma J."/>
        </authorList>
    </citation>
    <scope>NUCLEOTIDE SEQUENCE [LARGE SCALE GENOMIC DNA]</scope>
    <source>
        <strain evidence="3">CGMCC 1.15461</strain>
    </source>
</reference>
<keyword evidence="1" id="KW-1133">Transmembrane helix</keyword>
<keyword evidence="3" id="KW-1185">Reference proteome</keyword>
<dbReference type="RefSeq" id="WP_188621163.1">
    <property type="nucleotide sequence ID" value="NZ_BMJE01000005.1"/>
</dbReference>
<evidence type="ECO:0000313" key="2">
    <source>
        <dbReference type="EMBL" id="GGB79951.1"/>
    </source>
</evidence>